<gene>
    <name evidence="9" type="ORF">CAWG_00648</name>
</gene>
<evidence type="ECO:0000256" key="5">
    <source>
        <dbReference type="ARBA" id="ARBA00022490"/>
    </source>
</evidence>
<dbReference type="Proteomes" id="UP000001429">
    <property type="component" value="Chromosome 1"/>
</dbReference>
<dbReference type="PROSITE" id="PS50166">
    <property type="entry name" value="IMPORTIN_B_NT"/>
    <property type="match status" value="1"/>
</dbReference>
<reference evidence="9 10" key="1">
    <citation type="journal article" date="2009" name="Nature">
        <title>Evolution of pathogenicity and sexual reproduction in eight Candida genomes.</title>
        <authorList>
            <person name="Butler G."/>
            <person name="Rasmussen M.D."/>
            <person name="Lin M.F."/>
            <person name="Santos M.A."/>
            <person name="Sakthikumar S."/>
            <person name="Munro C.A."/>
            <person name="Rheinbay E."/>
            <person name="Grabherr M."/>
            <person name="Forche A."/>
            <person name="Reedy J.L."/>
            <person name="Agrafioti I."/>
            <person name="Arnaud M.B."/>
            <person name="Bates S."/>
            <person name="Brown A.J."/>
            <person name="Brunke S."/>
            <person name="Costanzo M.C."/>
            <person name="Fitzpatrick D.A."/>
            <person name="de Groot P.W."/>
            <person name="Harris D."/>
            <person name="Hoyer L.L."/>
            <person name="Hube B."/>
            <person name="Klis F.M."/>
            <person name="Kodira C."/>
            <person name="Lennard N."/>
            <person name="Logue M.E."/>
            <person name="Martin R."/>
            <person name="Neiman A.M."/>
            <person name="Nikolaou E."/>
            <person name="Quail M.A."/>
            <person name="Quinn J."/>
            <person name="Santos M.C."/>
            <person name="Schmitzberger F.F."/>
            <person name="Sherlock G."/>
            <person name="Shah P."/>
            <person name="Silverstein K.A."/>
            <person name="Skrzypek M.S."/>
            <person name="Soll D."/>
            <person name="Staggs R."/>
            <person name="Stansfield I."/>
            <person name="Stumpf M.P."/>
            <person name="Sudbery P.E."/>
            <person name="Srikantha T."/>
            <person name="Zeng Q."/>
            <person name="Berman J."/>
            <person name="Berriman M."/>
            <person name="Heitman J."/>
            <person name="Gow N.A."/>
            <person name="Lorenz M.C."/>
            <person name="Birren B.W."/>
            <person name="Kellis M."/>
            <person name="Cuomo C.A."/>
        </authorList>
    </citation>
    <scope>NUCLEOTIDE SEQUENCE [LARGE SCALE GENOMIC DNA]</scope>
    <source>
        <strain evidence="9 10">WO-1</strain>
    </source>
</reference>
<dbReference type="InterPro" id="IPR001494">
    <property type="entry name" value="Importin-beta_N"/>
</dbReference>
<dbReference type="PANTHER" id="PTHR10997:SF8">
    <property type="entry name" value="EXPORTIN-2"/>
    <property type="match status" value="1"/>
</dbReference>
<dbReference type="GO" id="GO:0005635">
    <property type="term" value="C:nuclear envelope"/>
    <property type="evidence" value="ECO:0007669"/>
    <property type="project" value="TreeGrafter"/>
</dbReference>
<feature type="domain" description="Importin N-terminal" evidence="8">
    <location>
        <begin position="25"/>
        <end position="101"/>
    </location>
</feature>
<evidence type="ECO:0000256" key="3">
    <source>
        <dbReference type="ARBA" id="ARBA00008669"/>
    </source>
</evidence>
<evidence type="ECO:0000256" key="2">
    <source>
        <dbReference type="ARBA" id="ARBA00004496"/>
    </source>
</evidence>
<keyword evidence="6" id="KW-0653">Protein transport</keyword>
<evidence type="ECO:0000256" key="7">
    <source>
        <dbReference type="ARBA" id="ARBA00023242"/>
    </source>
</evidence>
<dbReference type="Pfam" id="PF08506">
    <property type="entry name" value="Cse1"/>
    <property type="match status" value="1"/>
</dbReference>
<dbReference type="SMART" id="SM00913">
    <property type="entry name" value="IBN_N"/>
    <property type="match status" value="1"/>
</dbReference>
<evidence type="ECO:0000256" key="1">
    <source>
        <dbReference type="ARBA" id="ARBA00004123"/>
    </source>
</evidence>
<dbReference type="Gene3D" id="1.25.10.10">
    <property type="entry name" value="Leucine-rich Repeat Variant"/>
    <property type="match status" value="1"/>
</dbReference>
<dbReference type="InterPro" id="IPR016024">
    <property type="entry name" value="ARM-type_fold"/>
</dbReference>
<name>C4YDQ1_CANAW</name>
<keyword evidence="4" id="KW-0813">Transport</keyword>
<keyword evidence="7" id="KW-0539">Nucleus</keyword>
<protein>
    <recommendedName>
        <fullName evidence="8">Importin N-terminal domain-containing protein</fullName>
    </recommendedName>
</protein>
<proteinExistence type="inferred from homology"/>
<dbReference type="Pfam" id="PF03378">
    <property type="entry name" value="CAS_CSE1"/>
    <property type="match status" value="1"/>
</dbReference>
<dbReference type="GO" id="GO:0031267">
    <property type="term" value="F:small GTPase binding"/>
    <property type="evidence" value="ECO:0007669"/>
    <property type="project" value="InterPro"/>
</dbReference>
<accession>C4YDQ1</accession>
<evidence type="ECO:0000313" key="9">
    <source>
        <dbReference type="EMBL" id="EEQ42437.1"/>
    </source>
</evidence>
<dbReference type="GO" id="GO:0005049">
    <property type="term" value="F:nuclear export signal receptor activity"/>
    <property type="evidence" value="ECO:0007669"/>
    <property type="project" value="TreeGrafter"/>
</dbReference>
<dbReference type="GO" id="GO:0005829">
    <property type="term" value="C:cytosol"/>
    <property type="evidence" value="ECO:0007669"/>
    <property type="project" value="TreeGrafter"/>
</dbReference>
<dbReference type="InterPro" id="IPR005043">
    <property type="entry name" value="XPO2_C"/>
</dbReference>
<dbReference type="EMBL" id="CH672346">
    <property type="protein sequence ID" value="EEQ42437.1"/>
    <property type="molecule type" value="Genomic_DNA"/>
</dbReference>
<evidence type="ECO:0000313" key="10">
    <source>
        <dbReference type="Proteomes" id="UP000001429"/>
    </source>
</evidence>
<dbReference type="Pfam" id="PF03810">
    <property type="entry name" value="IBN_N"/>
    <property type="match status" value="1"/>
</dbReference>
<sequence>MSQNNLETIPKILEQSLHPQFSNQADKILKSIENEPGFSINLLHVIASTNLSQSIRLAGALYFKNLIKRKWLDGDGDGNNYLLPIDDVNKIKLEIIDIMIQLPNQLQVQIGEAITLIAESDFPHNWPNLIENLVTKFSLTNFINNKAILLVSHSIFKKWRALFRSDELFLEIKLVLTKFVDPFLKLFIELDQLIDKSSDNEAQLIIYFENLLLLVQIYYDFNCQDIPEFFEDHMNELMAIIHKYLIYENGLLKYHDNDEEVNVLIKVKTSIVELLSLYITRYADVFQPLIQTFITSVWELINNYVTKQPKYDLLVVKSLQFLTSIIKIPDYQSLFQQESSINEIIEKIILPNIYFRENDEETFEDEPILYVRSDLEGSDYDSRRKSATDFLRELKELNSELLTTTVMKYVNQFLNQSTNHSDWRNKDTAIYLFSSLATKGSVTNIGVTSTNVLVDVVKFFSDNIANDLATTTTTTTTTTNTGATSVHPILQVDAIKYIYIFRNQLTKEQLMMTLPRLIDHLDIKSNPVVYTYSAITIEKLLSMTNFNQDHTPIFNKTDIQPYINELLTNLFNLICINNNNNNSSPEKLAENEFLIKCIMRILNTGEDSLNENNRFPIINQLLTILKLTAKNPSNPKFSHYIFESLGLLIKYGISDNDNDNNAANQYIEIIIPALLDILSEDVQEFVPYTFQILAFLLEKYPKQQGLPETYKNLIQPLLSPSVWQFRGNIPGITRLLIAILEHDPNSTFINGGEKTLTPLLGVFQNLLASKINDGYGFDLIQSIILNIPIQPSLQSFLPNIARLMLTRLQKSRTDKYVKRFVTFLCLLSTISLQGTTTTTTTTTTTNVNKDILNGEFVIQFLESVQSGLFQQILTSFILPTSSILTNLQDKKLVNIGLSQILVTISTTSEQYSHLTPLILETLISNLNSYEGISKSSANNNNNGISSSSSTIATTISGGQQPLNELDLDLDLNFNFNSFGSQYSKIVSIQNSSFDPLNNLIKNNDFNNIKLIIFNNIKKIDIKYLYGLNSTNQEILKKLGF</sequence>
<dbReference type="PaxDb" id="5476-C4YDQ1"/>
<dbReference type="GO" id="GO:0006606">
    <property type="term" value="P:protein import into nucleus"/>
    <property type="evidence" value="ECO:0007669"/>
    <property type="project" value="TreeGrafter"/>
</dbReference>
<dbReference type="OrthoDB" id="3268246at2759"/>
<evidence type="ECO:0000256" key="4">
    <source>
        <dbReference type="ARBA" id="ARBA00022448"/>
    </source>
</evidence>
<dbReference type="PANTHER" id="PTHR10997">
    <property type="entry name" value="IMPORTIN-7, 8, 11"/>
    <property type="match status" value="1"/>
</dbReference>
<comment type="similarity">
    <text evidence="3">Belongs to the XPO2/CSE1 family.</text>
</comment>
<dbReference type="InterPro" id="IPR011989">
    <property type="entry name" value="ARM-like"/>
</dbReference>
<dbReference type="InterPro" id="IPR013713">
    <property type="entry name" value="XPO2_central"/>
</dbReference>
<keyword evidence="10" id="KW-1185">Reference proteome</keyword>
<dbReference type="HOGENOM" id="CLU_009614_0_0_1"/>
<evidence type="ECO:0000256" key="6">
    <source>
        <dbReference type="ARBA" id="ARBA00022927"/>
    </source>
</evidence>
<dbReference type="OMA" id="AENEFLM"/>
<comment type="subcellular location">
    <subcellularLocation>
        <location evidence="2">Cytoplasm</location>
    </subcellularLocation>
    <subcellularLocation>
        <location evidence="1">Nucleus</location>
    </subcellularLocation>
</comment>
<dbReference type="AlphaFoldDB" id="C4YDQ1"/>
<dbReference type="SUPFAM" id="SSF48371">
    <property type="entry name" value="ARM repeat"/>
    <property type="match status" value="1"/>
</dbReference>
<keyword evidence="5" id="KW-0963">Cytoplasm</keyword>
<dbReference type="VEuPathDB" id="FungiDB:CAWG_00648"/>
<dbReference type="GO" id="GO:0006611">
    <property type="term" value="P:protein export from nucleus"/>
    <property type="evidence" value="ECO:0007669"/>
    <property type="project" value="TreeGrafter"/>
</dbReference>
<evidence type="ECO:0000259" key="8">
    <source>
        <dbReference type="PROSITE" id="PS50166"/>
    </source>
</evidence>
<organism evidence="9 10">
    <name type="scientific">Candida albicans (strain WO-1)</name>
    <name type="common">Yeast</name>
    <dbReference type="NCBI Taxonomy" id="294748"/>
    <lineage>
        <taxon>Eukaryota</taxon>
        <taxon>Fungi</taxon>
        <taxon>Dikarya</taxon>
        <taxon>Ascomycota</taxon>
        <taxon>Saccharomycotina</taxon>
        <taxon>Pichiomycetes</taxon>
        <taxon>Debaryomycetaceae</taxon>
        <taxon>Candida/Lodderomyces clade</taxon>
        <taxon>Candida</taxon>
    </lineage>
</organism>